<dbReference type="AlphaFoldDB" id="A0A2U2AJQ9"/>
<gene>
    <name evidence="1" type="ORF">DC082_06345</name>
</gene>
<proteinExistence type="predicted"/>
<name>A0A2U2AJQ9_9GAMM</name>
<keyword evidence="2" id="KW-1185">Reference proteome</keyword>
<reference evidence="1 2" key="1">
    <citation type="journal article" date="2018" name="Genome Announc.">
        <title>Ignatzschineria cameli sp. nov., isolated from necrotic foot tissue of dromedaries (Camelus dromedarius) and associated maggots (Wohlfahrtia species) in Dubai.</title>
        <authorList>
            <person name="Tsang C.C."/>
            <person name="Tang J.Y."/>
            <person name="Fong J.Y."/>
            <person name="Kinne J."/>
            <person name="Lee H.H."/>
            <person name="Joseph M."/>
            <person name="Jose S."/>
            <person name="Schuster R.K."/>
            <person name="Tang Y."/>
            <person name="Sivakumar S."/>
            <person name="Chen J.H."/>
            <person name="Teng J.L."/>
            <person name="Lau S.K."/>
            <person name="Wernery U."/>
            <person name="Woo P.C."/>
        </authorList>
    </citation>
    <scope>NUCLEOTIDE SEQUENCE [LARGE SCALE GENOMIC DNA]</scope>
    <source>
        <strain evidence="1 2">KCTC 22643</strain>
    </source>
</reference>
<evidence type="ECO:0000313" key="1">
    <source>
        <dbReference type="EMBL" id="PWD83041.1"/>
    </source>
</evidence>
<dbReference type="RefSeq" id="WP_109236256.1">
    <property type="nucleotide sequence ID" value="NZ_BMXZ01000002.1"/>
</dbReference>
<sequence>MKEINFFAKGEITNSIEVVRKLLECGIFSSENSRHPLFKSAFIEMLIELRNFMYHCDNVGERISFTDDVNIDASKKIHDVTDVIKYVRDALCHPDSDNHYIEKGNIKSTFNVCFGKANLLETSEFKQGSEYEDDICFFFGSQNIYLKRHIIRAYEKALVILSPIFSR</sequence>
<protein>
    <submittedName>
        <fullName evidence="1">Uncharacterized protein</fullName>
    </submittedName>
</protein>
<organism evidence="1 2">
    <name type="scientific">Ignatzschineria indica</name>
    <dbReference type="NCBI Taxonomy" id="472583"/>
    <lineage>
        <taxon>Bacteria</taxon>
        <taxon>Pseudomonadati</taxon>
        <taxon>Pseudomonadota</taxon>
        <taxon>Gammaproteobacteria</taxon>
        <taxon>Cardiobacteriales</taxon>
        <taxon>Ignatzschineriaceae</taxon>
        <taxon>Ignatzschineria</taxon>
    </lineage>
</organism>
<evidence type="ECO:0000313" key="2">
    <source>
        <dbReference type="Proteomes" id="UP000244948"/>
    </source>
</evidence>
<dbReference type="Proteomes" id="UP000244948">
    <property type="component" value="Unassembled WGS sequence"/>
</dbReference>
<accession>A0A2U2AJQ9</accession>
<comment type="caution">
    <text evidence="1">The sequence shown here is derived from an EMBL/GenBank/DDBJ whole genome shotgun (WGS) entry which is preliminary data.</text>
</comment>
<dbReference type="EMBL" id="QEWR01000003">
    <property type="protein sequence ID" value="PWD83041.1"/>
    <property type="molecule type" value="Genomic_DNA"/>
</dbReference>